<keyword evidence="2" id="KW-1185">Reference proteome</keyword>
<gene>
    <name evidence="1" type="ORF">MENTE1834_LOCUS24268</name>
</gene>
<protein>
    <submittedName>
        <fullName evidence="1">Uncharacterized protein</fullName>
    </submittedName>
</protein>
<evidence type="ECO:0000313" key="1">
    <source>
        <dbReference type="EMBL" id="CAK5077357.1"/>
    </source>
</evidence>
<sequence>MTTTFPPEEGSVRNELTLFKGLFGICLIFGIILIVITLSLGYNVCTRDLQIIEENSKSKENWRNTRRLTSPPFIERREEFERVSNF</sequence>
<organism evidence="1 2">
    <name type="scientific">Meloidogyne enterolobii</name>
    <name type="common">Root-knot nematode worm</name>
    <name type="synonym">Meloidogyne mayaguensis</name>
    <dbReference type="NCBI Taxonomy" id="390850"/>
    <lineage>
        <taxon>Eukaryota</taxon>
        <taxon>Metazoa</taxon>
        <taxon>Ecdysozoa</taxon>
        <taxon>Nematoda</taxon>
        <taxon>Chromadorea</taxon>
        <taxon>Rhabditida</taxon>
        <taxon>Tylenchina</taxon>
        <taxon>Tylenchomorpha</taxon>
        <taxon>Tylenchoidea</taxon>
        <taxon>Meloidogynidae</taxon>
        <taxon>Meloidogyninae</taxon>
        <taxon>Meloidogyne</taxon>
    </lineage>
</organism>
<name>A0ACB0ZE87_MELEN</name>
<reference evidence="1" key="1">
    <citation type="submission" date="2023-11" db="EMBL/GenBank/DDBJ databases">
        <authorList>
            <person name="Poullet M."/>
        </authorList>
    </citation>
    <scope>NUCLEOTIDE SEQUENCE</scope>
    <source>
        <strain evidence="1">E1834</strain>
    </source>
</reference>
<comment type="caution">
    <text evidence="1">The sequence shown here is derived from an EMBL/GenBank/DDBJ whole genome shotgun (WGS) entry which is preliminary data.</text>
</comment>
<evidence type="ECO:0000313" key="2">
    <source>
        <dbReference type="Proteomes" id="UP001497535"/>
    </source>
</evidence>
<accession>A0ACB0ZE87</accession>
<proteinExistence type="predicted"/>
<dbReference type="Proteomes" id="UP001497535">
    <property type="component" value="Unassembled WGS sequence"/>
</dbReference>
<dbReference type="EMBL" id="CAVMJV010000032">
    <property type="protein sequence ID" value="CAK5077357.1"/>
    <property type="molecule type" value="Genomic_DNA"/>
</dbReference>